<dbReference type="RefSeq" id="WP_010528568.1">
    <property type="nucleotide sequence ID" value="NZ_AFSL01000088.1"/>
</dbReference>
<gene>
    <name evidence="7" type="ORF">SAMN05444380_12235</name>
</gene>
<dbReference type="STRING" id="385682.SAMN05444380_12235"/>
<dbReference type="Gene3D" id="3.40.640.10">
    <property type="entry name" value="Type I PLP-dependent aspartate aminotransferase-like (Major domain)"/>
    <property type="match status" value="1"/>
</dbReference>
<feature type="domain" description="Aminotransferase class I/classII large" evidence="6">
    <location>
        <begin position="28"/>
        <end position="382"/>
    </location>
</feature>
<dbReference type="InterPro" id="IPR015424">
    <property type="entry name" value="PyrdxlP-dep_Trfase"/>
</dbReference>
<dbReference type="NCBIfam" id="TIGR04350">
    <property type="entry name" value="C_S_lyase_PatB"/>
    <property type="match status" value="1"/>
</dbReference>
<evidence type="ECO:0000256" key="1">
    <source>
        <dbReference type="ARBA" id="ARBA00001933"/>
    </source>
</evidence>
<evidence type="ECO:0000256" key="2">
    <source>
        <dbReference type="ARBA" id="ARBA00012224"/>
    </source>
</evidence>
<protein>
    <recommendedName>
        <fullName evidence="2">cysteine-S-conjugate beta-lyase</fullName>
        <ecNumber evidence="2">4.4.1.13</ecNumber>
    </recommendedName>
</protein>
<dbReference type="InterPro" id="IPR051798">
    <property type="entry name" value="Class-II_PLP-Dep_Aminotrans"/>
</dbReference>
<sequence length="390" mass="44972">MDFDKVINREGTNALKLEFRERLFGTNDVLPLWVADMDFAVSDEIVKAIRKRMEHPIFGYTTRDEEFFNAIVEWVKKKHNWDIKHEWVEASPGVVPTLILTVLAFTEQGEKIVIQPPVYSPFFDVIKDHKRVIKENPLLNTPDGYRMDFDHLDQVTSDPDVKMFIFCNPHNPVGRAWTREELKTAGEICLKNNVLIVSDEIHADLVLPGFSHIPMASISEEVANNTITCMSPSKTFNIAGLNTAYFITSNPRLLRMMRRKLQAYHLFIGNMFGAEALKVAYKYGEPWLEELLKYLQENINYVLAFVKNNMSEVKVHRPEATFLMWLDFAEWGFSPAQLKKFIIEKARLGLNDGPTFGTQGQGFQRLNIASPRPVIEEAMHRLLKARNLIR</sequence>
<dbReference type="InterPro" id="IPR015422">
    <property type="entry name" value="PyrdxlP-dep_Trfase_small"/>
</dbReference>
<dbReference type="EC" id="4.4.1.13" evidence="2"/>
<dbReference type="Pfam" id="PF00155">
    <property type="entry name" value="Aminotran_1_2"/>
    <property type="match status" value="1"/>
</dbReference>
<dbReference type="OrthoDB" id="9802872at2"/>
<dbReference type="FunCoup" id="A0A1I2EDR3">
    <property type="interactions" value="171"/>
</dbReference>
<keyword evidence="4 7" id="KW-0456">Lyase</keyword>
<keyword evidence="3" id="KW-0663">Pyridoxal phosphate</keyword>
<evidence type="ECO:0000256" key="5">
    <source>
        <dbReference type="ARBA" id="ARBA00037974"/>
    </source>
</evidence>
<organism evidence="7 8">
    <name type="scientific">Thermophagus xiamenensis</name>
    <dbReference type="NCBI Taxonomy" id="385682"/>
    <lineage>
        <taxon>Bacteria</taxon>
        <taxon>Pseudomonadati</taxon>
        <taxon>Bacteroidota</taxon>
        <taxon>Bacteroidia</taxon>
        <taxon>Marinilabiliales</taxon>
        <taxon>Marinilabiliaceae</taxon>
        <taxon>Thermophagus</taxon>
    </lineage>
</organism>
<name>A0A1I2EDR3_9BACT</name>
<comment type="cofactor">
    <cofactor evidence="1">
        <name>pyridoxal 5'-phosphate</name>
        <dbReference type="ChEBI" id="CHEBI:597326"/>
    </cofactor>
</comment>
<evidence type="ECO:0000256" key="3">
    <source>
        <dbReference type="ARBA" id="ARBA00022898"/>
    </source>
</evidence>
<keyword evidence="8" id="KW-1185">Reference proteome</keyword>
<dbReference type="EMBL" id="FONA01000022">
    <property type="protein sequence ID" value="SFE90803.1"/>
    <property type="molecule type" value="Genomic_DNA"/>
</dbReference>
<dbReference type="GO" id="GO:0030170">
    <property type="term" value="F:pyridoxal phosphate binding"/>
    <property type="evidence" value="ECO:0007669"/>
    <property type="project" value="InterPro"/>
</dbReference>
<dbReference type="InterPro" id="IPR027619">
    <property type="entry name" value="C-S_lyase_PatB-like"/>
</dbReference>
<comment type="similarity">
    <text evidence="5">Belongs to the class-II pyridoxal-phosphate-dependent aminotransferase family. MalY/PatB cystathionine beta-lyase subfamily.</text>
</comment>
<reference evidence="7 8" key="1">
    <citation type="submission" date="2016-10" db="EMBL/GenBank/DDBJ databases">
        <authorList>
            <person name="de Groot N.N."/>
        </authorList>
    </citation>
    <scope>NUCLEOTIDE SEQUENCE [LARGE SCALE GENOMIC DNA]</scope>
    <source>
        <strain evidence="7 8">DSM 19012</strain>
    </source>
</reference>
<accession>A0A1I2EDR3</accession>
<dbReference type="PANTHER" id="PTHR43525">
    <property type="entry name" value="PROTEIN MALY"/>
    <property type="match status" value="1"/>
</dbReference>
<evidence type="ECO:0000259" key="6">
    <source>
        <dbReference type="Pfam" id="PF00155"/>
    </source>
</evidence>
<evidence type="ECO:0000256" key="4">
    <source>
        <dbReference type="ARBA" id="ARBA00023239"/>
    </source>
</evidence>
<dbReference type="AlphaFoldDB" id="A0A1I2EDR3"/>
<dbReference type="InterPro" id="IPR004839">
    <property type="entry name" value="Aminotransferase_I/II_large"/>
</dbReference>
<evidence type="ECO:0000313" key="7">
    <source>
        <dbReference type="EMBL" id="SFE90803.1"/>
    </source>
</evidence>
<dbReference type="CDD" id="cd00609">
    <property type="entry name" value="AAT_like"/>
    <property type="match status" value="1"/>
</dbReference>
<dbReference type="InParanoid" id="A0A1I2EDR3"/>
<dbReference type="Proteomes" id="UP000181976">
    <property type="component" value="Unassembled WGS sequence"/>
</dbReference>
<dbReference type="eggNOG" id="COG1168">
    <property type="taxonomic scope" value="Bacteria"/>
</dbReference>
<proteinExistence type="inferred from homology"/>
<dbReference type="PANTHER" id="PTHR43525:SF1">
    <property type="entry name" value="PROTEIN MALY"/>
    <property type="match status" value="1"/>
</dbReference>
<dbReference type="InterPro" id="IPR015421">
    <property type="entry name" value="PyrdxlP-dep_Trfase_major"/>
</dbReference>
<dbReference type="GO" id="GO:0047804">
    <property type="term" value="F:cysteine-S-conjugate beta-lyase activity"/>
    <property type="evidence" value="ECO:0007669"/>
    <property type="project" value="UniProtKB-EC"/>
</dbReference>
<evidence type="ECO:0000313" key="8">
    <source>
        <dbReference type="Proteomes" id="UP000181976"/>
    </source>
</evidence>
<dbReference type="Gene3D" id="3.90.1150.10">
    <property type="entry name" value="Aspartate Aminotransferase, domain 1"/>
    <property type="match status" value="1"/>
</dbReference>
<dbReference type="SUPFAM" id="SSF53383">
    <property type="entry name" value="PLP-dependent transferases"/>
    <property type="match status" value="1"/>
</dbReference>